<feature type="region of interest" description="Disordered" evidence="1">
    <location>
        <begin position="24"/>
        <end position="47"/>
    </location>
</feature>
<comment type="caution">
    <text evidence="3">The sequence shown here is derived from an EMBL/GenBank/DDBJ whole genome shotgun (WGS) entry which is preliminary data.</text>
</comment>
<evidence type="ECO:0000256" key="2">
    <source>
        <dbReference type="SAM" id="SignalP"/>
    </source>
</evidence>
<dbReference type="Proteomes" id="UP000048965">
    <property type="component" value="Unassembled WGS sequence"/>
</dbReference>
<organism evidence="3 4">
    <name type="scientific">Streptomyces lydicamycinicus</name>
    <dbReference type="NCBI Taxonomy" id="1546107"/>
    <lineage>
        <taxon>Bacteria</taxon>
        <taxon>Bacillati</taxon>
        <taxon>Actinomycetota</taxon>
        <taxon>Actinomycetes</taxon>
        <taxon>Kitasatosporales</taxon>
        <taxon>Streptomycetaceae</taxon>
        <taxon>Streptomyces</taxon>
    </lineage>
</organism>
<protein>
    <recommendedName>
        <fullName evidence="5">Lipoprotein</fullName>
    </recommendedName>
</protein>
<reference evidence="4" key="1">
    <citation type="submission" date="2014-09" db="EMBL/GenBank/DDBJ databases">
        <title>Whole genome shotgun sequence of Streptomyces sp. NBRC 110027.</title>
        <authorList>
            <person name="Komaki H."/>
            <person name="Ichikawa N."/>
            <person name="Katano-Makiyama Y."/>
            <person name="Hosoyama A."/>
            <person name="Hashimoto M."/>
            <person name="Uohara A."/>
            <person name="Kitahashi Y."/>
            <person name="Ohji S."/>
            <person name="Kimura A."/>
            <person name="Yamazoe A."/>
            <person name="Igarashi Y."/>
            <person name="Fujita N."/>
        </authorList>
    </citation>
    <scope>NUCLEOTIDE SEQUENCE [LARGE SCALE GENOMIC DNA]</scope>
    <source>
        <strain evidence="4">NBRC 110027</strain>
    </source>
</reference>
<feature type="signal peptide" evidence="2">
    <location>
        <begin position="1"/>
        <end position="17"/>
    </location>
</feature>
<dbReference type="AlphaFoldDB" id="A0A0P4QZG9"/>
<name>A0A0P4QZG9_9ACTN</name>
<evidence type="ECO:0008006" key="5">
    <source>
        <dbReference type="Google" id="ProtNLM"/>
    </source>
</evidence>
<keyword evidence="2" id="KW-0732">Signal</keyword>
<gene>
    <name evidence="3" type="ORF">TPA0598_01_01350</name>
</gene>
<evidence type="ECO:0000313" key="4">
    <source>
        <dbReference type="Proteomes" id="UP000048965"/>
    </source>
</evidence>
<keyword evidence="4" id="KW-1185">Reference proteome</keyword>
<proteinExistence type="predicted"/>
<sequence>MHAAAIVGLTALLVASAAGCSGGDKQPAANAGSAADSRATSTTQAAQPRKYAAMAVDGELHAMLAFQVHPEGGQLIGKYTMVHFDGQGKEVREKTDFNGRGSDSTFEFDGLTDYGVVTGALSEDRTRLTLDRDFGVQTTQWTIVSSTDVFESAVKEYAKRFESCSKKQDVDPCEGVA</sequence>
<feature type="compositionally biased region" description="Low complexity" evidence="1">
    <location>
        <begin position="28"/>
        <end position="39"/>
    </location>
</feature>
<dbReference type="EMBL" id="BBNO01000001">
    <property type="protein sequence ID" value="GAO05766.1"/>
    <property type="molecule type" value="Genomic_DNA"/>
</dbReference>
<evidence type="ECO:0000313" key="3">
    <source>
        <dbReference type="EMBL" id="GAO05766.1"/>
    </source>
</evidence>
<evidence type="ECO:0000256" key="1">
    <source>
        <dbReference type="SAM" id="MobiDB-lite"/>
    </source>
</evidence>
<feature type="chain" id="PRO_5038663425" description="Lipoprotein" evidence="2">
    <location>
        <begin position="18"/>
        <end position="177"/>
    </location>
</feature>
<accession>A0A0P4QZG9</accession>
<reference evidence="3 4" key="2">
    <citation type="journal article" date="2015" name="Stand. Genomic Sci.">
        <title>Draft genome sequence of marine-derived Streptomyces sp. TP-A0598, a producer of anti-MRSA antibiotic lydicamycins.</title>
        <authorList>
            <person name="Komaki H."/>
            <person name="Ichikawa N."/>
            <person name="Hosoyama A."/>
            <person name="Fujita N."/>
            <person name="Igarashi Y."/>
        </authorList>
    </citation>
    <scope>NUCLEOTIDE SEQUENCE [LARGE SCALE GENOMIC DNA]</scope>
    <source>
        <strain evidence="3 4">NBRC 110027</strain>
    </source>
</reference>